<accession>A0ABT7JKW1</accession>
<evidence type="ECO:0000256" key="8">
    <source>
        <dbReference type="SAM" id="MobiDB-lite"/>
    </source>
</evidence>
<keyword evidence="5 7" id="KW-1133">Transmembrane helix</keyword>
<evidence type="ECO:0000256" key="3">
    <source>
        <dbReference type="ARBA" id="ARBA00022475"/>
    </source>
</evidence>
<feature type="region of interest" description="Disordered" evidence="8">
    <location>
        <begin position="228"/>
        <end position="250"/>
    </location>
</feature>
<dbReference type="InterPro" id="IPR000515">
    <property type="entry name" value="MetI-like"/>
</dbReference>
<evidence type="ECO:0000256" key="1">
    <source>
        <dbReference type="ARBA" id="ARBA00004651"/>
    </source>
</evidence>
<keyword evidence="3" id="KW-1003">Cell membrane</keyword>
<keyword evidence="4 7" id="KW-0812">Transmembrane</keyword>
<dbReference type="Pfam" id="PF00528">
    <property type="entry name" value="BPD_transp_1"/>
    <property type="match status" value="1"/>
</dbReference>
<comment type="subcellular location">
    <subcellularLocation>
        <location evidence="1 7">Cell membrane</location>
        <topology evidence="1 7">Multi-pass membrane protein</topology>
    </subcellularLocation>
</comment>
<feature type="domain" description="ABC transmembrane type-1" evidence="9">
    <location>
        <begin position="1"/>
        <end position="194"/>
    </location>
</feature>
<organism evidence="10 11">
    <name type="scientific">Deinococcus rhizophilus</name>
    <dbReference type="NCBI Taxonomy" id="3049544"/>
    <lineage>
        <taxon>Bacteria</taxon>
        <taxon>Thermotogati</taxon>
        <taxon>Deinococcota</taxon>
        <taxon>Deinococci</taxon>
        <taxon>Deinococcales</taxon>
        <taxon>Deinococcaceae</taxon>
        <taxon>Deinococcus</taxon>
    </lineage>
</organism>
<comment type="similarity">
    <text evidence="7">Belongs to the binding-protein-dependent transport system permease family.</text>
</comment>
<sequence length="250" mass="25872">MILASVLATLMFANLSVYAFALMDFPGGHLLFGLTSALLLAPELLTLIPLSARIRALTLPSNDLAIILPTIVAGHPFAILVMRAAFGEIPRDLLEATRLDGAGHLALPRRLVLLATLPVLVSVAIIRLIPVWNEYLAALAGARRAAPHPARRAGGLSGRRGGHGGHAELRGVDAFLRAGGGVTGAAVRLPDALLHQGCEGLSGKGRGRRGARSKASIGVEEAVLEAPAHAGMSTTAPRAGTSSSLFPPRS</sequence>
<dbReference type="PROSITE" id="PS50928">
    <property type="entry name" value="ABC_TM1"/>
    <property type="match status" value="1"/>
</dbReference>
<evidence type="ECO:0000313" key="11">
    <source>
        <dbReference type="Proteomes" id="UP001302059"/>
    </source>
</evidence>
<dbReference type="SUPFAM" id="SSF161098">
    <property type="entry name" value="MetI-like"/>
    <property type="match status" value="1"/>
</dbReference>
<keyword evidence="2 7" id="KW-0813">Transport</keyword>
<evidence type="ECO:0000259" key="9">
    <source>
        <dbReference type="PROSITE" id="PS50928"/>
    </source>
</evidence>
<feature type="compositionally biased region" description="Polar residues" evidence="8">
    <location>
        <begin position="232"/>
        <end position="250"/>
    </location>
</feature>
<feature type="transmembrane region" description="Helical" evidence="7">
    <location>
        <begin position="31"/>
        <end position="52"/>
    </location>
</feature>
<evidence type="ECO:0000256" key="7">
    <source>
        <dbReference type="RuleBase" id="RU363032"/>
    </source>
</evidence>
<evidence type="ECO:0000256" key="4">
    <source>
        <dbReference type="ARBA" id="ARBA00022692"/>
    </source>
</evidence>
<dbReference type="Gene3D" id="1.10.3720.10">
    <property type="entry name" value="MetI-like"/>
    <property type="match status" value="1"/>
</dbReference>
<dbReference type="CDD" id="cd06261">
    <property type="entry name" value="TM_PBP2"/>
    <property type="match status" value="1"/>
</dbReference>
<keyword evidence="6 7" id="KW-0472">Membrane</keyword>
<comment type="caution">
    <text evidence="10">The sequence shown here is derived from an EMBL/GenBank/DDBJ whole genome shotgun (WGS) entry which is preliminary data.</text>
</comment>
<reference evidence="10 11" key="1">
    <citation type="submission" date="2023-05" db="EMBL/GenBank/DDBJ databases">
        <authorList>
            <person name="Gao F."/>
        </authorList>
    </citation>
    <scope>NUCLEOTIDE SEQUENCE [LARGE SCALE GENOMIC DNA]</scope>
    <source>
        <strain evidence="10 11">MIMF12</strain>
    </source>
</reference>
<dbReference type="EMBL" id="JASNGB010000070">
    <property type="protein sequence ID" value="MDL2344284.1"/>
    <property type="molecule type" value="Genomic_DNA"/>
</dbReference>
<feature type="transmembrane region" description="Helical" evidence="7">
    <location>
        <begin position="64"/>
        <end position="86"/>
    </location>
</feature>
<keyword evidence="11" id="KW-1185">Reference proteome</keyword>
<protein>
    <submittedName>
        <fullName evidence="10">ABC transporter permease subunit</fullName>
    </submittedName>
</protein>
<feature type="transmembrane region" description="Helical" evidence="7">
    <location>
        <begin position="106"/>
        <end position="129"/>
    </location>
</feature>
<dbReference type="InterPro" id="IPR035906">
    <property type="entry name" value="MetI-like_sf"/>
</dbReference>
<proteinExistence type="inferred from homology"/>
<evidence type="ECO:0000256" key="5">
    <source>
        <dbReference type="ARBA" id="ARBA00022989"/>
    </source>
</evidence>
<dbReference type="Proteomes" id="UP001302059">
    <property type="component" value="Unassembled WGS sequence"/>
</dbReference>
<evidence type="ECO:0000256" key="6">
    <source>
        <dbReference type="ARBA" id="ARBA00023136"/>
    </source>
</evidence>
<gene>
    <name evidence="10" type="ORF">QOL99_08975</name>
</gene>
<evidence type="ECO:0000313" key="10">
    <source>
        <dbReference type="EMBL" id="MDL2344284.1"/>
    </source>
</evidence>
<dbReference type="RefSeq" id="WP_285523134.1">
    <property type="nucleotide sequence ID" value="NZ_JASNGB010000070.1"/>
</dbReference>
<name>A0ABT7JKW1_9DEIO</name>
<dbReference type="PANTHER" id="PTHR43744:SF4">
    <property type="entry name" value="OSMOPROTECTIVE COMPOUNDS UPTAKE PERMEASE PROTEIN GGTD"/>
    <property type="match status" value="1"/>
</dbReference>
<dbReference type="PANTHER" id="PTHR43744">
    <property type="entry name" value="ABC TRANSPORTER PERMEASE PROTEIN MG189-RELATED-RELATED"/>
    <property type="match status" value="1"/>
</dbReference>
<evidence type="ECO:0000256" key="2">
    <source>
        <dbReference type="ARBA" id="ARBA00022448"/>
    </source>
</evidence>